<evidence type="ECO:0000259" key="1">
    <source>
        <dbReference type="Pfam" id="PF06742"/>
    </source>
</evidence>
<protein>
    <submittedName>
        <fullName evidence="2">DUF1214 domain-containing protein</fullName>
    </submittedName>
</protein>
<dbReference type="SUPFAM" id="SSF160935">
    <property type="entry name" value="VPA0735-like"/>
    <property type="match status" value="1"/>
</dbReference>
<dbReference type="EMBL" id="MDET01000019">
    <property type="protein sequence ID" value="OQM75206.1"/>
    <property type="molecule type" value="Genomic_DNA"/>
</dbReference>
<dbReference type="Gene3D" id="2.60.120.600">
    <property type="entry name" value="Domain of unknown function DUF1214, C-terminal domain"/>
    <property type="match status" value="1"/>
</dbReference>
<feature type="domain" description="DUF1214" evidence="1">
    <location>
        <begin position="73"/>
        <end position="171"/>
    </location>
</feature>
<dbReference type="InterPro" id="IPR010621">
    <property type="entry name" value="DUF1214"/>
</dbReference>
<dbReference type="Proteomes" id="UP000191905">
    <property type="component" value="Unassembled WGS sequence"/>
</dbReference>
<proteinExistence type="predicted"/>
<accession>A0A1V8RPU4</accession>
<keyword evidence="3" id="KW-1185">Reference proteome</keyword>
<reference evidence="2 3" key="1">
    <citation type="journal article" date="2016" name="Int. J. Syst. Evol. Microbiol.">
        <title>Pseudaminobacter manganicus sp. nov., isolated from sludge of a manganese mine.</title>
        <authorList>
            <person name="Li J."/>
            <person name="Huang J."/>
            <person name="Liao S."/>
            <person name="Wang G."/>
        </authorList>
    </citation>
    <scope>NUCLEOTIDE SEQUENCE [LARGE SCALE GENOMIC DNA]</scope>
    <source>
        <strain evidence="2 3">JH-7</strain>
    </source>
</reference>
<dbReference type="Pfam" id="PF06742">
    <property type="entry name" value="DUF1214"/>
    <property type="match status" value="1"/>
</dbReference>
<evidence type="ECO:0000313" key="3">
    <source>
        <dbReference type="Proteomes" id="UP000191905"/>
    </source>
</evidence>
<comment type="caution">
    <text evidence="2">The sequence shown here is derived from an EMBL/GenBank/DDBJ whole genome shotgun (WGS) entry which is preliminary data.</text>
</comment>
<dbReference type="PIRSF" id="PIRSF009471">
    <property type="entry name" value="UCP009471"/>
    <property type="match status" value="1"/>
</dbReference>
<gene>
    <name evidence="2" type="ORF">BFN67_19560</name>
</gene>
<organism evidence="2 3">
    <name type="scientific">Manganibacter manganicus</name>
    <dbReference type="NCBI Taxonomy" id="1873176"/>
    <lineage>
        <taxon>Bacteria</taxon>
        <taxon>Pseudomonadati</taxon>
        <taxon>Pseudomonadota</taxon>
        <taxon>Alphaproteobacteria</taxon>
        <taxon>Hyphomicrobiales</taxon>
        <taxon>Phyllobacteriaceae</taxon>
        <taxon>Manganibacter</taxon>
    </lineage>
</organism>
<dbReference type="STRING" id="1873176.BFN67_19560"/>
<name>A0A1V8RPU4_9HYPH</name>
<dbReference type="AlphaFoldDB" id="A0A1V8RPU4"/>
<sequence>MLKTAFLTLLTLAIAIVGGAGSVWYLLDSRQGVDAYRIGPWTAFPDIGTAEADPYSAARVAREGILALGRAEGLSFVAERDSAGGELRRECAYAIDGGFPTARFWTLYGADASLDVIRTGKERPAALHSREVVYRTDDTVLIAADHSPRPGNWLMLEGSGKLYFVLTFYDTPIASSTGLSDVMLPTIKKTGCHA</sequence>
<evidence type="ECO:0000313" key="2">
    <source>
        <dbReference type="EMBL" id="OQM75206.1"/>
    </source>
</evidence>
<dbReference type="InterPro" id="IPR012038">
    <property type="entry name" value="UCP009471"/>
</dbReference>
<dbReference type="RefSeq" id="WP_080920024.1">
    <property type="nucleotide sequence ID" value="NZ_MDET01000019.1"/>
</dbReference>
<dbReference type="InterPro" id="IPR037049">
    <property type="entry name" value="DUF1214_C_sf"/>
</dbReference>
<dbReference type="OrthoDB" id="7837485at2"/>